<dbReference type="SUPFAM" id="SSF53756">
    <property type="entry name" value="UDP-Glycosyltransferase/glycogen phosphorylase"/>
    <property type="match status" value="1"/>
</dbReference>
<dbReference type="PANTHER" id="PTHR12526">
    <property type="entry name" value="GLYCOSYLTRANSFERASE"/>
    <property type="match status" value="1"/>
</dbReference>
<dbReference type="Pfam" id="PF00534">
    <property type="entry name" value="Glycos_transf_1"/>
    <property type="match status" value="1"/>
</dbReference>
<name>A0A848BQU2_9FIRM</name>
<dbReference type="CDD" id="cd03801">
    <property type="entry name" value="GT4_PimA-like"/>
    <property type="match status" value="1"/>
</dbReference>
<dbReference type="RefSeq" id="WP_170087741.1">
    <property type="nucleotide sequence ID" value="NZ_JABAFG010000014.1"/>
</dbReference>
<keyword evidence="2" id="KW-0808">Transferase</keyword>
<feature type="domain" description="Glycosyl transferase family 1" evidence="1">
    <location>
        <begin position="200"/>
        <end position="365"/>
    </location>
</feature>
<dbReference type="AlphaFoldDB" id="A0A848BQU2"/>
<dbReference type="PANTHER" id="PTHR12526:SF630">
    <property type="entry name" value="GLYCOSYLTRANSFERASE"/>
    <property type="match status" value="1"/>
</dbReference>
<dbReference type="Gene3D" id="3.40.50.2000">
    <property type="entry name" value="Glycogen Phosphorylase B"/>
    <property type="match status" value="2"/>
</dbReference>
<dbReference type="GO" id="GO:0016757">
    <property type="term" value="F:glycosyltransferase activity"/>
    <property type="evidence" value="ECO:0007669"/>
    <property type="project" value="InterPro"/>
</dbReference>
<dbReference type="EMBL" id="JABAFG010000014">
    <property type="protein sequence ID" value="NME28721.1"/>
    <property type="molecule type" value="Genomic_DNA"/>
</dbReference>
<dbReference type="InterPro" id="IPR001296">
    <property type="entry name" value="Glyco_trans_1"/>
</dbReference>
<dbReference type="Proteomes" id="UP000591071">
    <property type="component" value="Unassembled WGS sequence"/>
</dbReference>
<accession>A0A848BQU2</accession>
<proteinExistence type="predicted"/>
<protein>
    <submittedName>
        <fullName evidence="2">Glycosyltransferase family 4 protein</fullName>
    </submittedName>
</protein>
<comment type="caution">
    <text evidence="2">The sequence shown here is derived from an EMBL/GenBank/DDBJ whole genome shotgun (WGS) entry which is preliminary data.</text>
</comment>
<evidence type="ECO:0000313" key="3">
    <source>
        <dbReference type="Proteomes" id="UP000591071"/>
    </source>
</evidence>
<evidence type="ECO:0000313" key="2">
    <source>
        <dbReference type="EMBL" id="NME28721.1"/>
    </source>
</evidence>
<gene>
    <name evidence="2" type="ORF">HF872_08850</name>
</gene>
<organism evidence="2 3">
    <name type="scientific">Megasphaera hexanoica</name>
    <dbReference type="NCBI Taxonomy" id="1675036"/>
    <lineage>
        <taxon>Bacteria</taxon>
        <taxon>Bacillati</taxon>
        <taxon>Bacillota</taxon>
        <taxon>Negativicutes</taxon>
        <taxon>Veillonellales</taxon>
        <taxon>Veillonellaceae</taxon>
        <taxon>Megasphaera</taxon>
    </lineage>
</organism>
<evidence type="ECO:0000259" key="1">
    <source>
        <dbReference type="Pfam" id="PF00534"/>
    </source>
</evidence>
<reference evidence="2 3" key="1">
    <citation type="submission" date="2020-04" db="EMBL/GenBank/DDBJ databases">
        <authorList>
            <person name="Hitch T.C.A."/>
            <person name="Wylensek D."/>
            <person name="Clavel T."/>
        </authorList>
    </citation>
    <scope>NUCLEOTIDE SEQUENCE [LARGE SCALE GENOMIC DNA]</scope>
    <source>
        <strain evidence="2 3">Oil-RF-744-FAT-WT-6-1</strain>
    </source>
</reference>
<sequence>MKILFITNYPSPYRVDFFNCWGNLPNVQLIVLFLENSREQKHRSKKWFHTDYTYFRPVFLHEKVTIRNHVIYKDIFHWLKEKYDGIIFGGYSEPTYMAAMEYLRIHHIPYGIEVDGGLINNDSLLKFIVKKHFLSSADFWFSSGKVASNYLIHYGADPDKIIVYPFSSMMKEDLKTALEFAYDCNSGEVKWRKNREECRKKAREVLNIKKPLMSLSIGQFIKRKGFDLLIDLIPKMNKSIDYYFIGGEADYKVDNFIKKNNLNNIHLLGFRTQEELSYYFRAADLFILPTRYDIWGLVINEAMAYGLPIVTTDLCGAGLELVEEGKNGILCHADDKFSLKSTLDKIMSMDLNHLGFESYRKIQNYTIENMALAHFDYFKSIGE</sequence>